<reference evidence="4" key="1">
    <citation type="journal article" date="2019" name="Int. J. Syst. Evol. Microbiol.">
        <title>The Global Catalogue of Microorganisms (GCM) 10K type strain sequencing project: providing services to taxonomists for standard genome sequencing and annotation.</title>
        <authorList>
            <consortium name="The Broad Institute Genomics Platform"/>
            <consortium name="The Broad Institute Genome Sequencing Center for Infectious Disease"/>
            <person name="Wu L."/>
            <person name="Ma J."/>
        </authorList>
    </citation>
    <scope>NUCLEOTIDE SEQUENCE [LARGE SCALE GENOMIC DNA]</scope>
    <source>
        <strain evidence="4">CGMCC 4.1469</strain>
    </source>
</reference>
<feature type="transmembrane region" description="Helical" evidence="1">
    <location>
        <begin position="38"/>
        <end position="54"/>
    </location>
</feature>
<feature type="domain" description="Cytochrome c assembly protein" evidence="2">
    <location>
        <begin position="67"/>
        <end position="256"/>
    </location>
</feature>
<evidence type="ECO:0000259" key="2">
    <source>
        <dbReference type="Pfam" id="PF01578"/>
    </source>
</evidence>
<feature type="transmembrane region" description="Helical" evidence="1">
    <location>
        <begin position="6"/>
        <end position="26"/>
    </location>
</feature>
<dbReference type="Pfam" id="PF01578">
    <property type="entry name" value="Cytochrom_C_asm"/>
    <property type="match status" value="1"/>
</dbReference>
<feature type="transmembrane region" description="Helical" evidence="1">
    <location>
        <begin position="209"/>
        <end position="227"/>
    </location>
</feature>
<name>A0ABW0KPS7_9BACT</name>
<comment type="caution">
    <text evidence="3">The sequence shown here is derived from an EMBL/GenBank/DDBJ whole genome shotgun (WGS) entry which is preliminary data.</text>
</comment>
<accession>A0ABW0KPS7</accession>
<evidence type="ECO:0000256" key="1">
    <source>
        <dbReference type="SAM" id="Phobius"/>
    </source>
</evidence>
<keyword evidence="1" id="KW-1133">Transmembrane helix</keyword>
<dbReference type="EMBL" id="JBHSMQ010000003">
    <property type="protein sequence ID" value="MFC5455450.1"/>
    <property type="molecule type" value="Genomic_DNA"/>
</dbReference>
<dbReference type="PANTHER" id="PTHR38034:SF1">
    <property type="entry name" value="INNER MEMBRANE PROTEIN YPJD"/>
    <property type="match status" value="1"/>
</dbReference>
<sequence>MPSSQQLLLAATLLFVSAVVQALLALKAGAWRQGRAQFVLMALGFALQTGFIYLRGEEVRQCPIRSLPDILVFIAWSIVLLYFLVGPAFRLSLLGVFTAPLVTLMQGMAFGNGFAPYPPKGPINALVELHIALALISYAAFALACITGVMYLIQERLLKRHQIGGLFYQLPPIQGLAQAIQRLVRLGLLLLSIALGISFALHLPMTKTGHVVFAWTVWGLYAVISFLMWKHFTSPRRTAWLAVVGFILPFISLWIVTHA</sequence>
<feature type="transmembrane region" description="Helical" evidence="1">
    <location>
        <begin position="239"/>
        <end position="257"/>
    </location>
</feature>
<gene>
    <name evidence="3" type="primary">ccsA</name>
    <name evidence="3" type="ORF">ACFQDI_11325</name>
</gene>
<protein>
    <submittedName>
        <fullName evidence="3">Cytochrome c biogenesis protein CcsA</fullName>
    </submittedName>
</protein>
<evidence type="ECO:0000313" key="4">
    <source>
        <dbReference type="Proteomes" id="UP001596052"/>
    </source>
</evidence>
<dbReference type="InterPro" id="IPR052372">
    <property type="entry name" value="YpjD/HemX"/>
</dbReference>
<feature type="transmembrane region" description="Helical" evidence="1">
    <location>
        <begin position="66"/>
        <end position="84"/>
    </location>
</feature>
<feature type="transmembrane region" description="Helical" evidence="1">
    <location>
        <begin position="183"/>
        <end position="203"/>
    </location>
</feature>
<dbReference type="PANTHER" id="PTHR38034">
    <property type="entry name" value="INNER MEMBRANE PROTEIN YPJD"/>
    <property type="match status" value="1"/>
</dbReference>
<organism evidence="3 4">
    <name type="scientific">Prosthecobacter fluviatilis</name>
    <dbReference type="NCBI Taxonomy" id="445931"/>
    <lineage>
        <taxon>Bacteria</taxon>
        <taxon>Pseudomonadati</taxon>
        <taxon>Verrucomicrobiota</taxon>
        <taxon>Verrucomicrobiia</taxon>
        <taxon>Verrucomicrobiales</taxon>
        <taxon>Verrucomicrobiaceae</taxon>
        <taxon>Prosthecobacter</taxon>
    </lineage>
</organism>
<keyword evidence="1" id="KW-0472">Membrane</keyword>
<feature type="transmembrane region" description="Helical" evidence="1">
    <location>
        <begin position="131"/>
        <end position="153"/>
    </location>
</feature>
<dbReference type="RefSeq" id="WP_377166539.1">
    <property type="nucleotide sequence ID" value="NZ_JBHSMQ010000003.1"/>
</dbReference>
<dbReference type="Proteomes" id="UP001596052">
    <property type="component" value="Unassembled WGS sequence"/>
</dbReference>
<keyword evidence="4" id="KW-1185">Reference proteome</keyword>
<feature type="transmembrane region" description="Helical" evidence="1">
    <location>
        <begin position="91"/>
        <end position="111"/>
    </location>
</feature>
<keyword evidence="1" id="KW-0812">Transmembrane</keyword>
<dbReference type="InterPro" id="IPR002541">
    <property type="entry name" value="Cyt_c_assembly"/>
</dbReference>
<proteinExistence type="predicted"/>
<evidence type="ECO:0000313" key="3">
    <source>
        <dbReference type="EMBL" id="MFC5455450.1"/>
    </source>
</evidence>